<keyword evidence="1" id="KW-0472">Membrane</keyword>
<keyword evidence="1" id="KW-0812">Transmembrane</keyword>
<keyword evidence="1" id="KW-1133">Transmembrane helix</keyword>
<geneLocation type="mitochondrion" evidence="2"/>
<feature type="transmembrane region" description="Helical" evidence="1">
    <location>
        <begin position="6"/>
        <end position="27"/>
    </location>
</feature>
<feature type="transmembrane region" description="Helical" evidence="1">
    <location>
        <begin position="34"/>
        <end position="53"/>
    </location>
</feature>
<reference evidence="2" key="1">
    <citation type="journal article" date="2014" name="Nucleic Acids Res.">
        <title>Multiplex sequencing of pooled mitochondrial genomes-a crucial step toward biodiversity analysis using mito-metagenomics.</title>
        <authorList>
            <person name="Tang M."/>
            <person name="Tan M."/>
            <person name="Meng G."/>
            <person name="Yang S."/>
            <person name="Su X."/>
            <person name="Liu S."/>
            <person name="Song W."/>
            <person name="Li Y."/>
            <person name="Wu Q."/>
            <person name="Zhang A."/>
            <person name="Zhou X."/>
        </authorList>
    </citation>
    <scope>NUCLEOTIDE SEQUENCE</scope>
    <source>
        <strain evidence="2">CL24</strain>
    </source>
</reference>
<sequence>MMTLILLISKTMMSMIISLVMAVYINLMYKNPTIMLIYLIFYSIYLAMALFMSNSLNSLLIMMTLIVFLSGMLIMFSYFVSLMNEPLKLKLKANLVYSIFTIFFLSLKLSDYMTKDSKLCEMSIKNMDIGNLYEEMNCMLFLMMIFMLILTLFLMTKMTYIEKKTLRKKK</sequence>
<gene>
    <name evidence="2" type="primary">ND6</name>
</gene>
<proteinExistence type="predicted"/>
<keyword evidence="2" id="KW-0496">Mitochondrion</keyword>
<evidence type="ECO:0000313" key="2">
    <source>
        <dbReference type="EMBL" id="AIW06358.1"/>
    </source>
</evidence>
<accession>A0A0A0RVT8</accession>
<feature type="transmembrane region" description="Helical" evidence="1">
    <location>
        <begin position="59"/>
        <end position="79"/>
    </location>
</feature>
<name>A0A0A0RVT8_APICE</name>
<dbReference type="EMBL" id="KM244704">
    <property type="protein sequence ID" value="AIW06358.1"/>
    <property type="molecule type" value="Genomic_DNA"/>
</dbReference>
<feature type="transmembrane region" description="Helical" evidence="1">
    <location>
        <begin position="91"/>
        <end position="109"/>
    </location>
</feature>
<evidence type="ECO:0000256" key="1">
    <source>
        <dbReference type="SAM" id="Phobius"/>
    </source>
</evidence>
<feature type="transmembrane region" description="Helical" evidence="1">
    <location>
        <begin position="139"/>
        <end position="160"/>
    </location>
</feature>
<organism evidence="2">
    <name type="scientific">Apis cerana</name>
    <name type="common">Indian honeybee</name>
    <dbReference type="NCBI Taxonomy" id="7461"/>
    <lineage>
        <taxon>Eukaryota</taxon>
        <taxon>Metazoa</taxon>
        <taxon>Ecdysozoa</taxon>
        <taxon>Arthropoda</taxon>
        <taxon>Hexapoda</taxon>
        <taxon>Insecta</taxon>
        <taxon>Pterygota</taxon>
        <taxon>Neoptera</taxon>
        <taxon>Endopterygota</taxon>
        <taxon>Hymenoptera</taxon>
        <taxon>Apocrita</taxon>
        <taxon>Aculeata</taxon>
        <taxon>Apoidea</taxon>
        <taxon>Anthophila</taxon>
        <taxon>Apidae</taxon>
        <taxon>Apis</taxon>
    </lineage>
</organism>
<protein>
    <submittedName>
        <fullName evidence="2">NADH dehydrogenase subunit 6</fullName>
    </submittedName>
</protein>
<dbReference type="AlphaFoldDB" id="A0A0A0RVT8"/>